<organism evidence="3 4">
    <name type="scientific">Herbaspirillum frisingense</name>
    <dbReference type="NCBI Taxonomy" id="92645"/>
    <lineage>
        <taxon>Bacteria</taxon>
        <taxon>Pseudomonadati</taxon>
        <taxon>Pseudomonadota</taxon>
        <taxon>Betaproteobacteria</taxon>
        <taxon>Burkholderiales</taxon>
        <taxon>Oxalobacteraceae</taxon>
        <taxon>Herbaspirillum</taxon>
    </lineage>
</organism>
<evidence type="ECO:0000259" key="2">
    <source>
        <dbReference type="Pfam" id="PF14062"/>
    </source>
</evidence>
<dbReference type="InterPro" id="IPR025349">
    <property type="entry name" value="DUF4253"/>
</dbReference>
<evidence type="ECO:0000313" key="3">
    <source>
        <dbReference type="EMBL" id="KAF1038158.1"/>
    </source>
</evidence>
<feature type="chain" id="PRO_5031533981" description="DUF4253 domain-containing protein" evidence="1">
    <location>
        <begin position="21"/>
        <end position="206"/>
    </location>
</feature>
<proteinExistence type="predicted"/>
<comment type="caution">
    <text evidence="3">The sequence shown here is derived from an EMBL/GenBank/DDBJ whole genome shotgun (WGS) entry which is preliminary data.</text>
</comment>
<protein>
    <recommendedName>
        <fullName evidence="2">DUF4253 domain-containing protein</fullName>
    </recommendedName>
</protein>
<gene>
    <name evidence="3" type="ORF">GAK35_03834</name>
</gene>
<name>A0A7V8FTI5_9BURK</name>
<keyword evidence="1" id="KW-0732">Signal</keyword>
<evidence type="ECO:0000313" key="4">
    <source>
        <dbReference type="Proteomes" id="UP000462435"/>
    </source>
</evidence>
<feature type="signal peptide" evidence="1">
    <location>
        <begin position="1"/>
        <end position="20"/>
    </location>
</feature>
<dbReference type="Proteomes" id="UP000462435">
    <property type="component" value="Unassembled WGS sequence"/>
</dbReference>
<accession>A0A7V8FTI5</accession>
<feature type="domain" description="DUF4253" evidence="2">
    <location>
        <begin position="104"/>
        <end position="206"/>
    </location>
</feature>
<evidence type="ECO:0000256" key="1">
    <source>
        <dbReference type="SAM" id="SignalP"/>
    </source>
</evidence>
<dbReference type="Pfam" id="PF14062">
    <property type="entry name" value="DUF4253"/>
    <property type="match status" value="1"/>
</dbReference>
<dbReference type="AlphaFoldDB" id="A0A7V8FTI5"/>
<sequence length="206" mass="22629">MLRKLLSLGLMMAIESGAHAQASAPDFTAVSAILHRITAAQVRPYSTRDFGRDRFNGAISVLVPPEKAEAQMLAVRRELPPNWVAFVGTTNSLASPKAEGAEIVVGPGRGPLDILDIAQTDAVNHGMVTKDLKEHLQAWQDKYGIDIRQAETDTISMTLGKMPSDLAAFSREVYEFCPDIVEQGTGTVEALEATIREHQRVFLWWD</sequence>
<dbReference type="EMBL" id="WNDX01000169">
    <property type="protein sequence ID" value="KAF1038158.1"/>
    <property type="molecule type" value="Genomic_DNA"/>
</dbReference>
<reference evidence="4" key="1">
    <citation type="journal article" date="2020" name="MBio">
        <title>Horizontal gene transfer to a defensive symbiont with a reduced genome amongst a multipartite beetle microbiome.</title>
        <authorList>
            <person name="Waterworth S.C."/>
            <person name="Florez L.V."/>
            <person name="Rees E.R."/>
            <person name="Hertweck C."/>
            <person name="Kaltenpoth M."/>
            <person name="Kwan J.C."/>
        </authorList>
    </citation>
    <scope>NUCLEOTIDE SEQUENCE [LARGE SCALE GENOMIC DNA]</scope>
</reference>